<evidence type="ECO:0000256" key="2">
    <source>
        <dbReference type="SAM" id="MobiDB-lite"/>
    </source>
</evidence>
<evidence type="ECO:0000259" key="3">
    <source>
        <dbReference type="Pfam" id="PF02839"/>
    </source>
</evidence>
<dbReference type="InterPro" id="IPR003610">
    <property type="entry name" value="CBM5/12"/>
</dbReference>
<dbReference type="Pfam" id="PF02839">
    <property type="entry name" value="CBM_5_12"/>
    <property type="match status" value="1"/>
</dbReference>
<dbReference type="PANTHER" id="PTHR31649">
    <property type="entry name" value="AGAP009604-PA"/>
    <property type="match status" value="1"/>
</dbReference>
<proteinExistence type="predicted"/>
<dbReference type="GO" id="GO:0030246">
    <property type="term" value="F:carbohydrate binding"/>
    <property type="evidence" value="ECO:0007669"/>
    <property type="project" value="InterPro"/>
</dbReference>
<dbReference type="GO" id="GO:0005975">
    <property type="term" value="P:carbohydrate metabolic process"/>
    <property type="evidence" value="ECO:0007669"/>
    <property type="project" value="InterPro"/>
</dbReference>
<feature type="domain" description="Chitin-binding type-3" evidence="3">
    <location>
        <begin position="5"/>
        <end position="45"/>
    </location>
</feature>
<gene>
    <name evidence="4" type="ORF">RDB_LOCUS2456</name>
</gene>
<comment type="caution">
    <text evidence="4">The sequence shown here is derived from an EMBL/GenBank/DDBJ whole genome shotgun (WGS) entry which is preliminary data.</text>
</comment>
<dbReference type="AlphaFoldDB" id="A0A8H3ABG1"/>
<feature type="region of interest" description="Disordered" evidence="2">
    <location>
        <begin position="52"/>
        <end position="85"/>
    </location>
</feature>
<accession>A0A8H3ABG1</accession>
<organism evidence="4 5">
    <name type="scientific">Rhizoctonia solani</name>
    <dbReference type="NCBI Taxonomy" id="456999"/>
    <lineage>
        <taxon>Eukaryota</taxon>
        <taxon>Fungi</taxon>
        <taxon>Dikarya</taxon>
        <taxon>Basidiomycota</taxon>
        <taxon>Agaricomycotina</taxon>
        <taxon>Agaricomycetes</taxon>
        <taxon>Cantharellales</taxon>
        <taxon>Ceratobasidiaceae</taxon>
        <taxon>Rhizoctonia</taxon>
    </lineage>
</organism>
<evidence type="ECO:0000256" key="1">
    <source>
        <dbReference type="ARBA" id="ARBA00022801"/>
    </source>
</evidence>
<feature type="compositionally biased region" description="Basic and acidic residues" evidence="2">
    <location>
        <begin position="67"/>
        <end position="85"/>
    </location>
</feature>
<dbReference type="Pfam" id="PF11901">
    <property type="entry name" value="DM9"/>
    <property type="match status" value="1"/>
</dbReference>
<dbReference type="GO" id="GO:0005576">
    <property type="term" value="C:extracellular region"/>
    <property type="evidence" value="ECO:0007669"/>
    <property type="project" value="InterPro"/>
</dbReference>
<evidence type="ECO:0000313" key="5">
    <source>
        <dbReference type="Proteomes" id="UP000663853"/>
    </source>
</evidence>
<dbReference type="SMART" id="SM00696">
    <property type="entry name" value="DM9"/>
    <property type="match status" value="1"/>
</dbReference>
<dbReference type="Gene3D" id="2.10.10.20">
    <property type="entry name" value="Carbohydrate-binding module superfamily 5/12"/>
    <property type="match status" value="1"/>
</dbReference>
<dbReference type="InterPro" id="IPR006616">
    <property type="entry name" value="DM9_repeat"/>
</dbReference>
<dbReference type="InterPro" id="IPR036573">
    <property type="entry name" value="CBM_sf_5/12"/>
</dbReference>
<sequence length="306" mass="34169">MVNPWEPGVQYNNGDVVEFQGAQYRIVQPHRSQGDWTPDVTPALWGREYGVASSQPQQTYNQPPEQRPWDQHDHTKVELSEEEKQKNWYDLDPERRKQVEIGGGLLAGAAILGGGFLAYKKHKENEEEKKALAWGLQNWLTDAQRRAQEFHQHGPRGPVTWVLTQGNRIPQGAFVAGQESDGTPLYFGRTFFEGGIHPGKVSPNFQKGFIFGYDGDEHEVDQYEILIANPGAVRWAEARGTCDAQSLGGTPVEGGREQSGPLYLVQAPYKDGTHPGKTGGHLRGADITYGGKEKIVDTYRVLVYNQ</sequence>
<protein>
    <recommendedName>
        <fullName evidence="3">Chitin-binding type-3 domain-containing protein</fullName>
    </recommendedName>
</protein>
<keyword evidence="1" id="KW-0378">Hydrolase</keyword>
<dbReference type="EMBL" id="CAJMXA010000036">
    <property type="protein sequence ID" value="CAE6412600.1"/>
    <property type="molecule type" value="Genomic_DNA"/>
</dbReference>
<dbReference type="GO" id="GO:0004553">
    <property type="term" value="F:hydrolase activity, hydrolyzing O-glycosyl compounds"/>
    <property type="evidence" value="ECO:0007669"/>
    <property type="project" value="InterPro"/>
</dbReference>
<dbReference type="CDD" id="cd12214">
    <property type="entry name" value="ChiA1_BD"/>
    <property type="match status" value="1"/>
</dbReference>
<feature type="compositionally biased region" description="Polar residues" evidence="2">
    <location>
        <begin position="52"/>
        <end position="64"/>
    </location>
</feature>
<evidence type="ECO:0000313" key="4">
    <source>
        <dbReference type="EMBL" id="CAE6412600.1"/>
    </source>
</evidence>
<dbReference type="Proteomes" id="UP000663853">
    <property type="component" value="Unassembled WGS sequence"/>
</dbReference>
<name>A0A8H3ABG1_9AGAM</name>
<reference evidence="4" key="1">
    <citation type="submission" date="2021-01" db="EMBL/GenBank/DDBJ databases">
        <authorList>
            <person name="Kaushik A."/>
        </authorList>
    </citation>
    <scope>NUCLEOTIDE SEQUENCE</scope>
    <source>
        <strain evidence="4">AG6-10EEA</strain>
    </source>
</reference>
<dbReference type="PANTHER" id="PTHR31649:SF1">
    <property type="entry name" value="FARNESOIC ACID O-METHYL TRANSFERASE DOMAIN-CONTAINING PROTEIN"/>
    <property type="match status" value="1"/>
</dbReference>
<dbReference type="SUPFAM" id="SSF51055">
    <property type="entry name" value="Carbohydrate binding domain"/>
    <property type="match status" value="1"/>
</dbReference>